<feature type="transmembrane region" description="Helical" evidence="6">
    <location>
        <begin position="361"/>
        <end position="382"/>
    </location>
</feature>
<dbReference type="InterPro" id="IPR023271">
    <property type="entry name" value="Aquaporin-like"/>
</dbReference>
<name>H3ZBE4_9ALTE</name>
<evidence type="ECO:0000256" key="1">
    <source>
        <dbReference type="ARBA" id="ARBA00004141"/>
    </source>
</evidence>
<dbReference type="eggNOG" id="COG4389">
    <property type="taxonomic scope" value="Bacteria"/>
</dbReference>
<reference evidence="7 8" key="1">
    <citation type="journal article" date="2012" name="J. Bacteriol.">
        <title>Genome Sequence of Extracellular-Protease-Producing Alishewanella jeotgali Isolated from Traditional Korean Fermented Seafood.</title>
        <authorList>
            <person name="Jung J."/>
            <person name="Chun J."/>
            <person name="Park W."/>
        </authorList>
    </citation>
    <scope>NUCLEOTIDE SEQUENCE [LARGE SCALE GENOMIC DNA]</scope>
    <source>
        <strain evidence="7 8">KCTC 22429</strain>
    </source>
</reference>
<evidence type="ECO:0000256" key="5">
    <source>
        <dbReference type="SAM" id="MobiDB-lite"/>
    </source>
</evidence>
<dbReference type="PATRIC" id="fig|1129374.4.peg.658"/>
<feature type="transmembrane region" description="Helical" evidence="6">
    <location>
        <begin position="616"/>
        <end position="643"/>
    </location>
</feature>
<gene>
    <name evidence="7" type="ORF">AJE_03246</name>
</gene>
<evidence type="ECO:0000256" key="6">
    <source>
        <dbReference type="SAM" id="Phobius"/>
    </source>
</evidence>
<feature type="transmembrane region" description="Helical" evidence="6">
    <location>
        <begin position="456"/>
        <end position="479"/>
    </location>
</feature>
<feature type="transmembrane region" description="Helical" evidence="6">
    <location>
        <begin position="566"/>
        <end position="586"/>
    </location>
</feature>
<dbReference type="STRING" id="1129374.AJE_03246"/>
<keyword evidence="3 6" id="KW-1133">Transmembrane helix</keyword>
<evidence type="ECO:0000256" key="4">
    <source>
        <dbReference type="ARBA" id="ARBA00023136"/>
    </source>
</evidence>
<evidence type="ECO:0000256" key="2">
    <source>
        <dbReference type="ARBA" id="ARBA00022692"/>
    </source>
</evidence>
<dbReference type="Gene3D" id="1.20.1080.10">
    <property type="entry name" value="Glycerol uptake facilitator protein"/>
    <property type="match status" value="1"/>
</dbReference>
<protein>
    <submittedName>
        <fullName evidence="7">Site-specific recombinase</fullName>
    </submittedName>
</protein>
<sequence length="709" mass="78759">MQLFTVNRLLVDNEPRLNHRNKELMEQANALMLLKSLAAEQDGLALLKTLVKWLQGPRFSFERRKRAQKLLETLALYPAEQRQIADTLLSWLCQVHLYPALVSLGVFSRRGFLRELSSRLYEKINPAPRDLTELKDVLAELYKEVAHDEEADDSNEGLLLKLSQLLLPAASPTVLAQFDAHLREETLCALEMLSVWIAAEEMEPDLMRLDKRLNNIDSAFIALHRELTALVQHCRQQQEQPYDVAHYHVMMAQCNEQVDRLRRRTATAGSSVAVAHLLERLEQTLQRITQLVTLVTCGQAPQLRQLSIELAGQLLDTSRDNSSVRALWRSSTQLLSKSISVNKSSHGEHYIARDKKQYLRLFGSAAGAGVIIASMALLKIYIESLPLSAFSNALLVSLNYGLGFVLIHLLGLTVATKQPAMTAASFAAEVEKGENGRAAHKKLATLLLDVNRSQWAAVWGNVSVAVLTASSIALAYAAWQGKPLLDSAAVSYQLQAVAPWHGSLFFAAIAGIWLFCSGIIAGFFDNRANYLDLRQRLYHHPLLKKLLPERPRQAFANYWHDNYGPLAGNFIFGLLLGMTGYVGYLLQLPLDIRHVAFASANLGYSTISGGLGPFSFLFYLCLVLLIGFVNLWVSFTLALTVALRARGSRISKFSLLLKAVVEQIKQNPLNLFVPVTVLAKTTAAVKKAEDSPAAVKKAEDSPAEPKHQS</sequence>
<feature type="transmembrane region" description="Helical" evidence="6">
    <location>
        <begin position="499"/>
        <end position="524"/>
    </location>
</feature>
<evidence type="ECO:0000313" key="7">
    <source>
        <dbReference type="EMBL" id="EHR42258.1"/>
    </source>
</evidence>
<organism evidence="7 8">
    <name type="scientific">Alishewanella jeotgali KCTC 22429</name>
    <dbReference type="NCBI Taxonomy" id="1129374"/>
    <lineage>
        <taxon>Bacteria</taxon>
        <taxon>Pseudomonadati</taxon>
        <taxon>Pseudomonadota</taxon>
        <taxon>Gammaproteobacteria</taxon>
        <taxon>Alteromonadales</taxon>
        <taxon>Alteromonadaceae</taxon>
        <taxon>Alishewanella</taxon>
    </lineage>
</organism>
<comment type="subcellular location">
    <subcellularLocation>
        <location evidence="1">Membrane</location>
        <topology evidence="1">Multi-pass membrane protein</topology>
    </subcellularLocation>
</comment>
<feature type="region of interest" description="Disordered" evidence="5">
    <location>
        <begin position="686"/>
        <end position="709"/>
    </location>
</feature>
<dbReference type="InterPro" id="IPR011385">
    <property type="entry name" value="Site-sp_rcmbase"/>
</dbReference>
<dbReference type="Proteomes" id="UP000012046">
    <property type="component" value="Unassembled WGS sequence"/>
</dbReference>
<proteinExistence type="predicted"/>
<dbReference type="GO" id="GO:0016020">
    <property type="term" value="C:membrane"/>
    <property type="evidence" value="ECO:0007669"/>
    <property type="project" value="UniProtKB-SubCell"/>
</dbReference>
<dbReference type="AlphaFoldDB" id="H3ZBE4"/>
<evidence type="ECO:0000313" key="8">
    <source>
        <dbReference type="Proteomes" id="UP000012046"/>
    </source>
</evidence>
<keyword evidence="4 6" id="KW-0472">Membrane</keyword>
<dbReference type="Pfam" id="PF10136">
    <property type="entry name" value="SpecificRecomb"/>
    <property type="match status" value="1"/>
</dbReference>
<accession>H3ZBE4</accession>
<feature type="transmembrane region" description="Helical" evidence="6">
    <location>
        <begin position="394"/>
        <end position="415"/>
    </location>
</feature>
<dbReference type="EMBL" id="AHTH01000005">
    <property type="protein sequence ID" value="EHR42258.1"/>
    <property type="molecule type" value="Genomic_DNA"/>
</dbReference>
<keyword evidence="2 6" id="KW-0812">Transmembrane</keyword>
<comment type="caution">
    <text evidence="7">The sequence shown here is derived from an EMBL/GenBank/DDBJ whole genome shotgun (WGS) entry which is preliminary data.</text>
</comment>
<evidence type="ECO:0000256" key="3">
    <source>
        <dbReference type="ARBA" id="ARBA00022989"/>
    </source>
</evidence>
<keyword evidence="8" id="KW-1185">Reference proteome</keyword>
<dbReference type="PIRSF" id="PIRSF015380">
    <property type="entry name" value="Site-sp_rcmb"/>
    <property type="match status" value="1"/>
</dbReference>